<evidence type="ECO:0000256" key="7">
    <source>
        <dbReference type="ARBA" id="ARBA00023136"/>
    </source>
</evidence>
<feature type="non-terminal residue" evidence="10">
    <location>
        <position position="99"/>
    </location>
</feature>
<feature type="non-terminal residue" evidence="10">
    <location>
        <position position="1"/>
    </location>
</feature>
<dbReference type="Pfam" id="PF00153">
    <property type="entry name" value="Mito_carr"/>
    <property type="match status" value="1"/>
</dbReference>
<evidence type="ECO:0000313" key="11">
    <source>
        <dbReference type="Proteomes" id="UP001166093"/>
    </source>
</evidence>
<dbReference type="PROSITE" id="PS50920">
    <property type="entry name" value="SOLCAR"/>
    <property type="match status" value="1"/>
</dbReference>
<proteinExistence type="inferred from homology"/>
<evidence type="ECO:0000256" key="4">
    <source>
        <dbReference type="ARBA" id="ARBA00022692"/>
    </source>
</evidence>
<comment type="caution">
    <text evidence="10">The sequence shown here is derived from an EMBL/GenBank/DDBJ whole genome shotgun (WGS) entry which is preliminary data.</text>
</comment>
<accession>A0ABS2XBX7</accession>
<keyword evidence="6" id="KW-1133">Transmembrane helix</keyword>
<dbReference type="InterPro" id="IPR050391">
    <property type="entry name" value="Mito_Metabolite_Transporter"/>
</dbReference>
<sequence length="99" mass="11098">MTDNLPCHFTAAFSAGFCTTIIASPIDVVKTRFMNSVAGQYSGAFNCTLTMLTKEGLAAFYKGFVPSFLRLGSWNIVMFVSYEQVKRAMMRAHQNWESH</sequence>
<evidence type="ECO:0000256" key="6">
    <source>
        <dbReference type="ARBA" id="ARBA00022989"/>
    </source>
</evidence>
<evidence type="ECO:0000256" key="9">
    <source>
        <dbReference type="RuleBase" id="RU000488"/>
    </source>
</evidence>
<comment type="subcellular location">
    <subcellularLocation>
        <location evidence="1">Membrane</location>
        <topology evidence="1">Multi-pass membrane protein</topology>
    </subcellularLocation>
</comment>
<keyword evidence="4 8" id="KW-0812">Transmembrane</keyword>
<keyword evidence="5" id="KW-0677">Repeat</keyword>
<keyword evidence="11" id="KW-1185">Reference proteome</keyword>
<keyword evidence="3 9" id="KW-0813">Transport</keyword>
<comment type="similarity">
    <text evidence="2 9">Belongs to the mitochondrial carrier (TC 2.A.29) family.</text>
</comment>
<dbReference type="InterPro" id="IPR018108">
    <property type="entry name" value="MCP_transmembrane"/>
</dbReference>
<organism evidence="10 11">
    <name type="scientific">Polyodon spathula</name>
    <name type="common">North American paddlefish</name>
    <name type="synonym">Squalus spathula</name>
    <dbReference type="NCBI Taxonomy" id="7913"/>
    <lineage>
        <taxon>Eukaryota</taxon>
        <taxon>Metazoa</taxon>
        <taxon>Chordata</taxon>
        <taxon>Craniata</taxon>
        <taxon>Vertebrata</taxon>
        <taxon>Euteleostomi</taxon>
        <taxon>Actinopterygii</taxon>
        <taxon>Chondrostei</taxon>
        <taxon>Acipenseriformes</taxon>
        <taxon>Polyodontidae</taxon>
        <taxon>Polyodon</taxon>
    </lineage>
</organism>
<evidence type="ECO:0000256" key="5">
    <source>
        <dbReference type="ARBA" id="ARBA00022737"/>
    </source>
</evidence>
<evidence type="ECO:0000256" key="1">
    <source>
        <dbReference type="ARBA" id="ARBA00004141"/>
    </source>
</evidence>
<dbReference type="Proteomes" id="UP001166093">
    <property type="component" value="Unassembled WGS sequence"/>
</dbReference>
<evidence type="ECO:0000256" key="2">
    <source>
        <dbReference type="ARBA" id="ARBA00006375"/>
    </source>
</evidence>
<dbReference type="SUPFAM" id="SSF103506">
    <property type="entry name" value="Mitochondrial carrier"/>
    <property type="match status" value="1"/>
</dbReference>
<reference evidence="10" key="1">
    <citation type="journal article" date="2021" name="Cell">
        <title>Tracing the genetic footprints of vertebrate landing in non-teleost ray-finned fishes.</title>
        <authorList>
            <person name="Bi X."/>
            <person name="Wang K."/>
            <person name="Yang L."/>
            <person name="Pan H."/>
            <person name="Jiang H."/>
            <person name="Wei Q."/>
            <person name="Fang M."/>
            <person name="Yu H."/>
            <person name="Zhu C."/>
            <person name="Cai Y."/>
            <person name="He Y."/>
            <person name="Gan X."/>
            <person name="Zeng H."/>
            <person name="Yu D."/>
            <person name="Zhu Y."/>
            <person name="Jiang H."/>
            <person name="Qiu Q."/>
            <person name="Yang H."/>
            <person name="Zhang Y.E."/>
            <person name="Wang W."/>
            <person name="Zhu M."/>
            <person name="He S."/>
            <person name="Zhang G."/>
        </authorList>
    </citation>
    <scope>NUCLEOTIDE SEQUENCE</scope>
    <source>
        <strain evidence="10">Pddl_001</strain>
    </source>
</reference>
<protein>
    <submittedName>
        <fullName evidence="10">UCP2 protein</fullName>
    </submittedName>
</protein>
<keyword evidence="7 8" id="KW-0472">Membrane</keyword>
<gene>
    <name evidence="10" type="primary">Ucp2_0</name>
    <name evidence="10" type="ORF">GTO93_0000290</name>
</gene>
<evidence type="ECO:0000313" key="10">
    <source>
        <dbReference type="EMBL" id="MBN3271698.1"/>
    </source>
</evidence>
<feature type="repeat" description="Solcar" evidence="8">
    <location>
        <begin position="3"/>
        <end position="88"/>
    </location>
</feature>
<dbReference type="InterPro" id="IPR023395">
    <property type="entry name" value="MCP_dom_sf"/>
</dbReference>
<name>A0ABS2XBX7_POLSP</name>
<dbReference type="EMBL" id="JAAWVQ010013091">
    <property type="protein sequence ID" value="MBN3271698.1"/>
    <property type="molecule type" value="Genomic_DNA"/>
</dbReference>
<dbReference type="Gene3D" id="1.50.40.10">
    <property type="entry name" value="Mitochondrial carrier domain"/>
    <property type="match status" value="1"/>
</dbReference>
<evidence type="ECO:0000256" key="3">
    <source>
        <dbReference type="ARBA" id="ARBA00022448"/>
    </source>
</evidence>
<dbReference type="PANTHER" id="PTHR45618">
    <property type="entry name" value="MITOCHONDRIAL DICARBOXYLATE CARRIER-RELATED"/>
    <property type="match status" value="1"/>
</dbReference>
<evidence type="ECO:0000256" key="8">
    <source>
        <dbReference type="PROSITE-ProRule" id="PRU00282"/>
    </source>
</evidence>